<dbReference type="Proteomes" id="UP000661435">
    <property type="component" value="Unassembled WGS sequence"/>
</dbReference>
<evidence type="ECO:0000313" key="2">
    <source>
        <dbReference type="EMBL" id="MBC5733982.1"/>
    </source>
</evidence>
<dbReference type="EMBL" id="JACOPP010000011">
    <property type="protein sequence ID" value="MBC5733982.1"/>
    <property type="molecule type" value="Genomic_DNA"/>
</dbReference>
<proteinExistence type="predicted"/>
<evidence type="ECO:0000259" key="1">
    <source>
        <dbReference type="SMART" id="SM00849"/>
    </source>
</evidence>
<protein>
    <submittedName>
        <fullName evidence="2">MBL fold metallo-hydrolase</fullName>
    </submittedName>
</protein>
<dbReference type="RefSeq" id="WP_186907865.1">
    <property type="nucleotide sequence ID" value="NZ_JACOPP010000011.1"/>
</dbReference>
<sequence>MSRSPFPEELLPGLFRIPVPLPGNPLKELNAYLLRGAQRSVLVDTGFRQSACREALFAGLEALGCLDKPIDVVLTHLHSDHSGLAPEVAGTAGTIYVSRVDRPSLDDPEARRVFWGMAERRFLEEGFPLLSLRHLNDTNPARSMAPPTGGHYESLEDGQLLELGPWRLRCLLMPGHTPGQMCFFLEEHNAILLGDHVLFDITPNITAWPAMPDALGSYLVSLERVRAYGGALPLPGHRGRGDLTARVGQLTAHHQCRLEEAFAAVRDHPGAGAYTLAGYMSWKIRAASWAEFPETQKWFAVGECMSHLDHLAALGRIERRTADGRAAYFARS</sequence>
<dbReference type="PANTHER" id="PTHR23131:SF4">
    <property type="entry name" value="METALLO-BETA-LACTAMASE SUPERFAMILY POTEIN"/>
    <property type="match status" value="1"/>
</dbReference>
<comment type="caution">
    <text evidence="2">The sequence shown here is derived from an EMBL/GenBank/DDBJ whole genome shotgun (WGS) entry which is preliminary data.</text>
</comment>
<reference evidence="2" key="1">
    <citation type="submission" date="2020-08" db="EMBL/GenBank/DDBJ databases">
        <title>Genome public.</title>
        <authorList>
            <person name="Liu C."/>
            <person name="Sun Q."/>
        </authorList>
    </citation>
    <scope>NUCLEOTIDE SEQUENCE</scope>
    <source>
        <strain evidence="2">NSJ-51</strain>
    </source>
</reference>
<dbReference type="Gene3D" id="1.10.10.10">
    <property type="entry name" value="Winged helix-like DNA-binding domain superfamily/Winged helix DNA-binding domain"/>
    <property type="match status" value="1"/>
</dbReference>
<organism evidence="2 3">
    <name type="scientific">Lawsonibacter hominis</name>
    <dbReference type="NCBI Taxonomy" id="2763053"/>
    <lineage>
        <taxon>Bacteria</taxon>
        <taxon>Bacillati</taxon>
        <taxon>Bacillota</taxon>
        <taxon>Clostridia</taxon>
        <taxon>Eubacteriales</taxon>
        <taxon>Oscillospiraceae</taxon>
        <taxon>Lawsonibacter</taxon>
    </lineage>
</organism>
<dbReference type="SUPFAM" id="SSF56281">
    <property type="entry name" value="Metallo-hydrolase/oxidoreductase"/>
    <property type="match status" value="1"/>
</dbReference>
<name>A0A8J6M5P8_9FIRM</name>
<dbReference type="AlphaFoldDB" id="A0A8J6M5P8"/>
<keyword evidence="3" id="KW-1185">Reference proteome</keyword>
<dbReference type="Gene3D" id="3.60.15.10">
    <property type="entry name" value="Ribonuclease Z/Hydroxyacylglutathione hydrolase-like"/>
    <property type="match status" value="1"/>
</dbReference>
<dbReference type="SMART" id="SM00849">
    <property type="entry name" value="Lactamase_B"/>
    <property type="match status" value="1"/>
</dbReference>
<gene>
    <name evidence="2" type="ORF">H8S57_09625</name>
</gene>
<dbReference type="InterPro" id="IPR001279">
    <property type="entry name" value="Metallo-B-lactamas"/>
</dbReference>
<feature type="domain" description="Metallo-beta-lactamase" evidence="1">
    <location>
        <begin position="28"/>
        <end position="237"/>
    </location>
</feature>
<dbReference type="InterPro" id="IPR050662">
    <property type="entry name" value="Sec-metab_biosynth-thioest"/>
</dbReference>
<accession>A0A8J6M5P8</accession>
<dbReference type="PANTHER" id="PTHR23131">
    <property type="entry name" value="ENDORIBONUCLEASE LACTB2"/>
    <property type="match status" value="1"/>
</dbReference>
<dbReference type="InterPro" id="IPR036866">
    <property type="entry name" value="RibonucZ/Hydroxyglut_hydro"/>
</dbReference>
<dbReference type="InterPro" id="IPR036388">
    <property type="entry name" value="WH-like_DNA-bd_sf"/>
</dbReference>
<evidence type="ECO:0000313" key="3">
    <source>
        <dbReference type="Proteomes" id="UP000661435"/>
    </source>
</evidence>
<dbReference type="Pfam" id="PF00753">
    <property type="entry name" value="Lactamase_B"/>
    <property type="match status" value="1"/>
</dbReference>